<evidence type="ECO:0000256" key="3">
    <source>
        <dbReference type="ARBA" id="ARBA00022723"/>
    </source>
</evidence>
<accession>A0A384T7F7</accession>
<feature type="domain" description="UBA" evidence="7">
    <location>
        <begin position="314"/>
        <end position="356"/>
    </location>
</feature>
<feature type="domain" description="RING-type" evidence="8">
    <location>
        <begin position="415"/>
        <end position="450"/>
    </location>
</feature>
<sequence length="462" mass="52494">MEQTSPKDGYNCPAAELPLFYAECAKYPEMNVPDKMKYEIIRYSSFSGFKRNCPISLMKLSRAGFYYDGNSDSVKCYQCNYAYIDIQSNDDPMEIHYKNSPNCNFVKENYDSSHLATSVVREESHSPAVLRNAYGGQTDIPESNMNQRRHNLVENCASTQNQINNQGSIVEENRPSFSSINSTTQASGQNMCKSRPKTTRKAIFEDLGICIEKPKHPKYAILTNRLTSFNSWPKPGIVSGEKLSKAGFFYDGSKDQVYCFFCGGGPKDWEEGDDPWIEHAHWFPSCSFVKQCKGSKFIQQVQAKQQGRDRLKEEHDNSAAFQSVMEMGFSEEEIRKVYEKSLYKGSHISADQLLDLLWETNNMNNKHCEKDSNPESDQNKEMGDIETREKLDYCNQKGYEALVLEHQMLLEQSFCKVCMDDNATTVFLPCGHMCTCVDCAPAMVKCPICQTFVKGTVKAILS</sequence>
<evidence type="ECO:0000256" key="5">
    <source>
        <dbReference type="ARBA" id="ARBA00022833"/>
    </source>
</evidence>
<evidence type="ECO:0000313" key="9">
    <source>
        <dbReference type="EMBL" id="APG29268.1"/>
    </source>
</evidence>
<dbReference type="GO" id="GO:0008270">
    <property type="term" value="F:zinc ion binding"/>
    <property type="evidence" value="ECO:0007669"/>
    <property type="project" value="UniProtKB-KW"/>
</dbReference>
<dbReference type="PROSITE" id="PS50030">
    <property type="entry name" value="UBA"/>
    <property type="match status" value="1"/>
</dbReference>
<dbReference type="SMART" id="SM00238">
    <property type="entry name" value="BIR"/>
    <property type="match status" value="2"/>
</dbReference>
<keyword evidence="5" id="KW-0862">Zinc</keyword>
<comment type="similarity">
    <text evidence="1">Belongs to the IAP family.</text>
</comment>
<dbReference type="GO" id="GO:0006915">
    <property type="term" value="P:apoptotic process"/>
    <property type="evidence" value="ECO:0007669"/>
    <property type="project" value="UniProtKB-KW"/>
</dbReference>
<keyword evidence="4 6" id="KW-0863">Zinc-finger</keyword>
<dbReference type="InterPro" id="IPR015940">
    <property type="entry name" value="UBA"/>
</dbReference>
<dbReference type="AlphaFoldDB" id="A0A384T7F7"/>
<dbReference type="Pfam" id="PF13920">
    <property type="entry name" value="zf-C3HC4_3"/>
    <property type="match status" value="1"/>
</dbReference>
<dbReference type="InterPro" id="IPR001370">
    <property type="entry name" value="BIR_rpt"/>
</dbReference>
<gene>
    <name evidence="9" type="primary">IAP</name>
</gene>
<dbReference type="InterPro" id="IPR001841">
    <property type="entry name" value="Znf_RING"/>
</dbReference>
<dbReference type="FunFam" id="1.10.1170.10:FF:000002">
    <property type="entry name" value="Baculoviral IAP repeat containing 7"/>
    <property type="match status" value="1"/>
</dbReference>
<reference evidence="9" key="1">
    <citation type="submission" date="2015-11" db="EMBL/GenBank/DDBJ databases">
        <title>A novel molluscan IAP gene with multiple function identified in Crassostrea hongkongensis.</title>
        <authorList>
            <person name="Wang F."/>
            <person name="Xiang Z."/>
            <person name="Yu Z."/>
        </authorList>
    </citation>
    <scope>NUCLEOTIDE SEQUENCE</scope>
</reference>
<protein>
    <submittedName>
        <fullName evidence="9">Apoptosis 1 inhibitor</fullName>
    </submittedName>
</protein>
<dbReference type="PANTHER" id="PTHR10044">
    <property type="entry name" value="INHIBITOR OF APOPTOSIS"/>
    <property type="match status" value="1"/>
</dbReference>
<dbReference type="SUPFAM" id="SSF57924">
    <property type="entry name" value="Inhibitor of apoptosis (IAP) repeat"/>
    <property type="match status" value="2"/>
</dbReference>
<evidence type="ECO:0000259" key="7">
    <source>
        <dbReference type="PROSITE" id="PS50030"/>
    </source>
</evidence>
<dbReference type="PROSITE" id="PS50143">
    <property type="entry name" value="BIR_REPEAT_2"/>
    <property type="match status" value="2"/>
</dbReference>
<evidence type="ECO:0000256" key="6">
    <source>
        <dbReference type="PROSITE-ProRule" id="PRU00175"/>
    </source>
</evidence>
<name>A0A384T7F7_MAGHO</name>
<dbReference type="FunFam" id="1.10.1170.10:FF:000003">
    <property type="entry name" value="E3 ubiquitin-protein ligase XIAP"/>
    <property type="match status" value="1"/>
</dbReference>
<dbReference type="Gene3D" id="3.30.40.10">
    <property type="entry name" value="Zinc/RING finger domain, C3HC4 (zinc finger)"/>
    <property type="match status" value="1"/>
</dbReference>
<dbReference type="GO" id="GO:0051726">
    <property type="term" value="P:regulation of cell cycle"/>
    <property type="evidence" value="ECO:0007669"/>
    <property type="project" value="TreeGrafter"/>
</dbReference>
<dbReference type="EMBL" id="KU052834">
    <property type="protein sequence ID" value="APG29268.1"/>
    <property type="molecule type" value="mRNA"/>
</dbReference>
<evidence type="ECO:0000256" key="1">
    <source>
        <dbReference type="ARBA" id="ARBA00006672"/>
    </source>
</evidence>
<dbReference type="SMART" id="SM00184">
    <property type="entry name" value="RING"/>
    <property type="match status" value="1"/>
</dbReference>
<dbReference type="GO" id="GO:0005634">
    <property type="term" value="C:nucleus"/>
    <property type="evidence" value="ECO:0007669"/>
    <property type="project" value="TreeGrafter"/>
</dbReference>
<dbReference type="Pfam" id="PF00653">
    <property type="entry name" value="BIR"/>
    <property type="match status" value="2"/>
</dbReference>
<dbReference type="CDD" id="cd00022">
    <property type="entry name" value="BIR"/>
    <property type="match status" value="2"/>
</dbReference>
<dbReference type="PROSITE" id="PS01282">
    <property type="entry name" value="BIR_REPEAT_1"/>
    <property type="match status" value="1"/>
</dbReference>
<dbReference type="InterPro" id="IPR050784">
    <property type="entry name" value="IAP"/>
</dbReference>
<evidence type="ECO:0000256" key="2">
    <source>
        <dbReference type="ARBA" id="ARBA00022703"/>
    </source>
</evidence>
<dbReference type="InterPro" id="IPR013083">
    <property type="entry name" value="Znf_RING/FYVE/PHD"/>
</dbReference>
<evidence type="ECO:0000259" key="8">
    <source>
        <dbReference type="PROSITE" id="PS50089"/>
    </source>
</evidence>
<evidence type="ECO:0000256" key="4">
    <source>
        <dbReference type="ARBA" id="ARBA00022771"/>
    </source>
</evidence>
<dbReference type="GO" id="GO:0005737">
    <property type="term" value="C:cytoplasm"/>
    <property type="evidence" value="ECO:0007669"/>
    <property type="project" value="TreeGrafter"/>
</dbReference>
<proteinExistence type="evidence at transcript level"/>
<keyword evidence="3" id="KW-0479">Metal-binding</keyword>
<dbReference type="Gene3D" id="1.10.1170.10">
    <property type="entry name" value="Inhibitor Of Apoptosis Protein (2mihbC-IAP-1), Chain A"/>
    <property type="match status" value="2"/>
</dbReference>
<dbReference type="PANTHER" id="PTHR10044:SF139">
    <property type="entry name" value="DEATH-ASSOCIATED INHIBITOR OF APOPTOSIS 2"/>
    <property type="match status" value="1"/>
</dbReference>
<keyword evidence="2" id="KW-0053">Apoptosis</keyword>
<dbReference type="PROSITE" id="PS50089">
    <property type="entry name" value="ZF_RING_2"/>
    <property type="match status" value="1"/>
</dbReference>
<organism evidence="9">
    <name type="scientific">Magallana hongkongensis</name>
    <name type="common">Hong Kong oyster</name>
    <name type="synonym">Crassostrea hongkongensis</name>
    <dbReference type="NCBI Taxonomy" id="2653900"/>
    <lineage>
        <taxon>Eukaryota</taxon>
        <taxon>Metazoa</taxon>
        <taxon>Spiralia</taxon>
        <taxon>Lophotrochozoa</taxon>
        <taxon>Mollusca</taxon>
        <taxon>Bivalvia</taxon>
        <taxon>Autobranchia</taxon>
        <taxon>Pteriomorphia</taxon>
        <taxon>Ostreida</taxon>
        <taxon>Ostreoidea</taxon>
        <taxon>Ostreidae</taxon>
        <taxon>Magallana</taxon>
    </lineage>
</organism>